<gene>
    <name evidence="10" type="ORF">LITE_LOCUS19110</name>
</gene>
<reference evidence="10" key="1">
    <citation type="submission" date="2022-08" db="EMBL/GenBank/DDBJ databases">
        <authorList>
            <person name="Gutierrez-Valencia J."/>
        </authorList>
    </citation>
    <scope>NUCLEOTIDE SEQUENCE</scope>
</reference>
<comment type="caution">
    <text evidence="10">The sequence shown here is derived from an EMBL/GenBank/DDBJ whole genome shotgun (WGS) entry which is preliminary data.</text>
</comment>
<evidence type="ECO:0008006" key="12">
    <source>
        <dbReference type="Google" id="ProtNLM"/>
    </source>
</evidence>
<proteinExistence type="inferred from homology"/>
<dbReference type="GO" id="GO:0005506">
    <property type="term" value="F:iron ion binding"/>
    <property type="evidence" value="ECO:0007669"/>
    <property type="project" value="InterPro"/>
</dbReference>
<dbReference type="InterPro" id="IPR001128">
    <property type="entry name" value="Cyt_P450"/>
</dbReference>
<dbReference type="InterPro" id="IPR036396">
    <property type="entry name" value="Cyt_P450_sf"/>
</dbReference>
<dbReference type="AlphaFoldDB" id="A0AAV0KJ20"/>
<evidence type="ECO:0000256" key="8">
    <source>
        <dbReference type="RuleBase" id="RU000461"/>
    </source>
</evidence>
<dbReference type="Gene3D" id="1.10.630.10">
    <property type="entry name" value="Cytochrome P450"/>
    <property type="match status" value="2"/>
</dbReference>
<dbReference type="PANTHER" id="PTHR47944">
    <property type="entry name" value="CYTOCHROME P450 98A9"/>
    <property type="match status" value="1"/>
</dbReference>
<evidence type="ECO:0000256" key="1">
    <source>
        <dbReference type="ARBA" id="ARBA00001971"/>
    </source>
</evidence>
<comment type="similarity">
    <text evidence="2 8">Belongs to the cytochrome P450 family.</text>
</comment>
<evidence type="ECO:0000256" key="4">
    <source>
        <dbReference type="ARBA" id="ARBA00022723"/>
    </source>
</evidence>
<protein>
    <recommendedName>
        <fullName evidence="12">Cytochrome P450</fullName>
    </recommendedName>
</protein>
<evidence type="ECO:0000256" key="7">
    <source>
        <dbReference type="ARBA" id="ARBA00023033"/>
    </source>
</evidence>
<keyword evidence="11" id="KW-1185">Reference proteome</keyword>
<organism evidence="10 11">
    <name type="scientific">Linum tenue</name>
    <dbReference type="NCBI Taxonomy" id="586396"/>
    <lineage>
        <taxon>Eukaryota</taxon>
        <taxon>Viridiplantae</taxon>
        <taxon>Streptophyta</taxon>
        <taxon>Embryophyta</taxon>
        <taxon>Tracheophyta</taxon>
        <taxon>Spermatophyta</taxon>
        <taxon>Magnoliopsida</taxon>
        <taxon>eudicotyledons</taxon>
        <taxon>Gunneridae</taxon>
        <taxon>Pentapetalae</taxon>
        <taxon>rosids</taxon>
        <taxon>fabids</taxon>
        <taxon>Malpighiales</taxon>
        <taxon>Linaceae</taxon>
        <taxon>Linum</taxon>
    </lineage>
</organism>
<name>A0AAV0KJ20_9ROSI</name>
<accession>A0AAV0KJ20</accession>
<dbReference type="SUPFAM" id="SSF48264">
    <property type="entry name" value="Cytochrome P450"/>
    <property type="match status" value="1"/>
</dbReference>
<keyword evidence="7 8" id="KW-0503">Monooxygenase</keyword>
<dbReference type="GO" id="GO:0020037">
    <property type="term" value="F:heme binding"/>
    <property type="evidence" value="ECO:0007669"/>
    <property type="project" value="InterPro"/>
</dbReference>
<dbReference type="GO" id="GO:0004497">
    <property type="term" value="F:monooxygenase activity"/>
    <property type="evidence" value="ECO:0007669"/>
    <property type="project" value="UniProtKB-KW"/>
</dbReference>
<evidence type="ECO:0000313" key="10">
    <source>
        <dbReference type="EMBL" id="CAI0422379.1"/>
    </source>
</evidence>
<evidence type="ECO:0000256" key="5">
    <source>
        <dbReference type="ARBA" id="ARBA00023002"/>
    </source>
</evidence>
<dbReference type="Proteomes" id="UP001154282">
    <property type="component" value="Unassembled WGS sequence"/>
</dbReference>
<evidence type="ECO:0000313" key="11">
    <source>
        <dbReference type="Proteomes" id="UP001154282"/>
    </source>
</evidence>
<keyword evidence="6 8" id="KW-0408">Iron</keyword>
<dbReference type="Pfam" id="PF00067">
    <property type="entry name" value="p450"/>
    <property type="match status" value="2"/>
</dbReference>
<keyword evidence="9" id="KW-0812">Transmembrane</keyword>
<dbReference type="PROSITE" id="PS00086">
    <property type="entry name" value="CYTOCHROME_P450"/>
    <property type="match status" value="1"/>
</dbReference>
<dbReference type="InterPro" id="IPR017972">
    <property type="entry name" value="Cyt_P450_CS"/>
</dbReference>
<evidence type="ECO:0000256" key="3">
    <source>
        <dbReference type="ARBA" id="ARBA00022617"/>
    </source>
</evidence>
<keyword evidence="4 8" id="KW-0479">Metal-binding</keyword>
<evidence type="ECO:0000256" key="2">
    <source>
        <dbReference type="ARBA" id="ARBA00010617"/>
    </source>
</evidence>
<evidence type="ECO:0000256" key="6">
    <source>
        <dbReference type="ARBA" id="ARBA00023004"/>
    </source>
</evidence>
<dbReference type="GO" id="GO:0016705">
    <property type="term" value="F:oxidoreductase activity, acting on paired donors, with incorporation or reduction of molecular oxygen"/>
    <property type="evidence" value="ECO:0007669"/>
    <property type="project" value="InterPro"/>
</dbReference>
<feature type="transmembrane region" description="Helical" evidence="9">
    <location>
        <begin position="34"/>
        <end position="53"/>
    </location>
</feature>
<sequence length="442" mass="48929">MDVNASGGLPAAATITASSAAVTATATATLSTTTAMKAILLALLISFISLINLRKRSSKLKSTGIAKNAALPLPPSPPSWPVIGNLPDIIRRKPVFRWVHHLMKEMNTDICLIRLGNTNIIPVLDPAIAREMLKRQDAIFANRPYTVGSHALSGGYMTTAVVPYNDQWRKMRKVLTSEIICPARHKWMHDKRAEEADNLVFYVHNHSGPGKSVNIRTATQHYCGNVIRKMMFSRRFFGEPTPDGGPGPMEVEHVAAVFTALKYLYSFCISDYLPFLRGKERLVEESDIGSLNYVKACARESFRLHPMSPFNVPHVAGYFIPKGSHAMLSRYGLGRNPKAWADPLRYDPERHLKDGVEVVLTEHDLRFISFSTGRRGCVAALLGTCMTTMLLARLIQCFTWSPPGNARGIDLTEKEDELVLVSPLTATAVPRLAPHLYPTITN</sequence>
<dbReference type="EMBL" id="CAMGYJ010000005">
    <property type="protein sequence ID" value="CAI0422379.1"/>
    <property type="molecule type" value="Genomic_DNA"/>
</dbReference>
<keyword evidence="9" id="KW-1133">Transmembrane helix</keyword>
<keyword evidence="9" id="KW-0472">Membrane</keyword>
<keyword evidence="5 8" id="KW-0560">Oxidoreductase</keyword>
<keyword evidence="3 8" id="KW-0349">Heme</keyword>
<comment type="cofactor">
    <cofactor evidence="1">
        <name>heme</name>
        <dbReference type="ChEBI" id="CHEBI:30413"/>
    </cofactor>
</comment>
<dbReference type="PANTHER" id="PTHR47944:SF16">
    <property type="entry name" value="CYTOCHROME P450 FAMILY 1 SUBFAMILY A POLYPEPTIDE 1"/>
    <property type="match status" value="1"/>
</dbReference>
<evidence type="ECO:0000256" key="9">
    <source>
        <dbReference type="SAM" id="Phobius"/>
    </source>
</evidence>